<dbReference type="PROSITE" id="PS00770">
    <property type="entry name" value="AA_TRANSFER_CLASS_4"/>
    <property type="match status" value="1"/>
</dbReference>
<evidence type="ECO:0000256" key="2">
    <source>
        <dbReference type="ARBA" id="ARBA00009320"/>
    </source>
</evidence>
<dbReference type="InterPro" id="IPR050571">
    <property type="entry name" value="Class-IV_PLP-Dep_Aminotrnsfr"/>
</dbReference>
<dbReference type="GO" id="GO:0008483">
    <property type="term" value="F:transaminase activity"/>
    <property type="evidence" value="ECO:0007669"/>
    <property type="project" value="UniProtKB-KW"/>
</dbReference>
<keyword evidence="6" id="KW-0032">Aminotransferase</keyword>
<organism evidence="6 7">
    <name type="scientific">Litoribacillus peritrichatus</name>
    <dbReference type="NCBI Taxonomy" id="718191"/>
    <lineage>
        <taxon>Bacteria</taxon>
        <taxon>Pseudomonadati</taxon>
        <taxon>Pseudomonadota</taxon>
        <taxon>Gammaproteobacteria</taxon>
        <taxon>Oceanospirillales</taxon>
        <taxon>Oceanospirillaceae</taxon>
        <taxon>Litoribacillus</taxon>
    </lineage>
</organism>
<comment type="cofactor">
    <cofactor evidence="1 5">
        <name>pyridoxal 5'-phosphate</name>
        <dbReference type="ChEBI" id="CHEBI:597326"/>
    </cofactor>
</comment>
<dbReference type="Pfam" id="PF01063">
    <property type="entry name" value="Aminotran_4"/>
    <property type="match status" value="1"/>
</dbReference>
<dbReference type="PANTHER" id="PTHR42743">
    <property type="entry name" value="AMINO-ACID AMINOTRANSFERASE"/>
    <property type="match status" value="1"/>
</dbReference>
<comment type="caution">
    <text evidence="6">The sequence shown here is derived from an EMBL/GenBank/DDBJ whole genome shotgun (WGS) entry which is preliminary data.</text>
</comment>
<dbReference type="InterPro" id="IPR001544">
    <property type="entry name" value="Aminotrans_IV"/>
</dbReference>
<dbReference type="SUPFAM" id="SSF56752">
    <property type="entry name" value="D-aminoacid aminotransferase-like PLP-dependent enzymes"/>
    <property type="match status" value="1"/>
</dbReference>
<dbReference type="InterPro" id="IPR018300">
    <property type="entry name" value="Aminotrans_IV_CS"/>
</dbReference>
<dbReference type="PANTHER" id="PTHR42743:SF10">
    <property type="entry name" value="D-ALANINE AMINOTRANSFERASE"/>
    <property type="match status" value="1"/>
</dbReference>
<comment type="similarity">
    <text evidence="2 4">Belongs to the class-IV pyridoxal-phosphate-dependent aminotransferase family.</text>
</comment>
<evidence type="ECO:0000256" key="4">
    <source>
        <dbReference type="RuleBase" id="RU004106"/>
    </source>
</evidence>
<evidence type="ECO:0000256" key="3">
    <source>
        <dbReference type="ARBA" id="ARBA00022898"/>
    </source>
</evidence>
<dbReference type="Proteomes" id="UP001501565">
    <property type="component" value="Unassembled WGS sequence"/>
</dbReference>
<dbReference type="Gene3D" id="3.30.470.10">
    <property type="match status" value="1"/>
</dbReference>
<evidence type="ECO:0000256" key="5">
    <source>
        <dbReference type="RuleBase" id="RU004516"/>
    </source>
</evidence>
<keyword evidence="3 5" id="KW-0663">Pyridoxal phosphate</keyword>
<reference evidence="7" key="1">
    <citation type="journal article" date="2019" name="Int. J. Syst. Evol. Microbiol.">
        <title>The Global Catalogue of Microorganisms (GCM) 10K type strain sequencing project: providing services to taxonomists for standard genome sequencing and annotation.</title>
        <authorList>
            <consortium name="The Broad Institute Genomics Platform"/>
            <consortium name="The Broad Institute Genome Sequencing Center for Infectious Disease"/>
            <person name="Wu L."/>
            <person name="Ma J."/>
        </authorList>
    </citation>
    <scope>NUCLEOTIDE SEQUENCE [LARGE SCALE GENOMIC DNA]</scope>
    <source>
        <strain evidence="7">JCM 17551</strain>
    </source>
</reference>
<dbReference type="RefSeq" id="WP_344797767.1">
    <property type="nucleotide sequence ID" value="NZ_BAABBN010000006.1"/>
</dbReference>
<sequence>MTSTVYLNGEWLPADQAAVSVFDRGFLFGDAVYEVIIAYNRQLFRLEQHLARLTRSLSETGIQNPFGIHEWRFLIERLIELNEGDNQSVYLQVSRGVSQPRRHNYPLNLTPTVFLSSNPLLLKSQRSSQIKACSAVTLEDIRWSRGDIKSTSLLGSVLLKKQVFESGADEGILIRDGWVAEGTASNVFLVKESKIITPKISDWILTGVTRDFIFELCFRYGLVIEERDVSLPELVDADEIWLTSTTAEIRPVTELNACPVGTGNIGPLWKKMAAYYDRHKAELFSCGS</sequence>
<dbReference type="Gene3D" id="3.20.10.10">
    <property type="entry name" value="D-amino Acid Aminotransferase, subunit A, domain 2"/>
    <property type="match status" value="1"/>
</dbReference>
<dbReference type="EMBL" id="BAABBN010000006">
    <property type="protein sequence ID" value="GAA3922625.1"/>
    <property type="molecule type" value="Genomic_DNA"/>
</dbReference>
<accession>A0ABP7MGV4</accession>
<evidence type="ECO:0000313" key="7">
    <source>
        <dbReference type="Proteomes" id="UP001501565"/>
    </source>
</evidence>
<name>A0ABP7MGV4_9GAMM</name>
<evidence type="ECO:0000256" key="1">
    <source>
        <dbReference type="ARBA" id="ARBA00001933"/>
    </source>
</evidence>
<dbReference type="InterPro" id="IPR043132">
    <property type="entry name" value="BCAT-like_C"/>
</dbReference>
<dbReference type="InterPro" id="IPR036038">
    <property type="entry name" value="Aminotransferase-like"/>
</dbReference>
<gene>
    <name evidence="6" type="ORF">GCM10022277_18170</name>
</gene>
<keyword evidence="6" id="KW-0808">Transferase</keyword>
<proteinExistence type="inferred from homology"/>
<protein>
    <submittedName>
        <fullName evidence="6">D-amino acid aminotransferase</fullName>
    </submittedName>
</protein>
<keyword evidence="7" id="KW-1185">Reference proteome</keyword>
<evidence type="ECO:0000313" key="6">
    <source>
        <dbReference type="EMBL" id="GAA3922625.1"/>
    </source>
</evidence>
<dbReference type="InterPro" id="IPR043131">
    <property type="entry name" value="BCAT-like_N"/>
</dbReference>